<dbReference type="PANTHER" id="PTHR11096">
    <property type="entry name" value="RNA 3' TERMINAL PHOSPHATE CYCLASE"/>
    <property type="match status" value="1"/>
</dbReference>
<evidence type="ECO:0000313" key="3">
    <source>
        <dbReference type="EMBL" id="RFU30247.1"/>
    </source>
</evidence>
<feature type="non-terminal residue" evidence="3">
    <location>
        <position position="1"/>
    </location>
</feature>
<dbReference type="Proteomes" id="UP000258309">
    <property type="component" value="Unassembled WGS sequence"/>
</dbReference>
<feature type="transmembrane region" description="Helical" evidence="1">
    <location>
        <begin position="524"/>
        <end position="542"/>
    </location>
</feature>
<sequence length="719" mass="78806">MAKLTQRKLVKLDGRTGEGGGQLVRVAVPLAVLAGTPIHISNVRGNRKDKRGGGLKAQHVSGIAWLINVSEAQVNDTCYVGSKSLEFQPPPSISNFELKGKLGTISQDSQAASILLIFQSILPVLLFYGQPINTITIQGGTNISHSLSYEYLDQVLLPSLQAFGVQVESRLINRSWSHGQLQHGAITFSVTRIPPGGTLKAPKWPTEQGKTTKIDVSIIVPQNLIEPLKAALAFEIGLVFPEVEANFKIIEDSMHSARVYALLVAHTSNGSRFGYDWLYDKTTKNKTPGKLATEISQRVTNGLDNELRKGGVVDEYLQDQLLIYQALAEGRTCIPGTSDVFDLESSELDNTDEPFGDGTMHAKTVRWVASQLLPELKWSAEVNWALKLRDGAKSSAAFLFRRATVEEQLPISKNGGFTKCAAASSNLLPLLITLTLVTPTLQQTTYDSTPSTCTITGDANLYGIGIRLSYYLFFFAGVLASLLKLDPALSLSRRVYNLISIAAIINLCANGYDKDTFVALEKFLVFNLVILPLFVTVPLEPLYMRKDKLSLAILYIFYSCFLMSQPWISFFRLSQGHKDGCEAKAFVFFAKIGLDDARWVDFVKVASILVAIGGLVWAWMAIQSIVLGFQESLKRRGSIEKIDGEDEKLKSFELSLTLHVIVRLASLVLGCCSIAFVEVTLRINAIDLSDASLAKTGQLVPFLGGLFSLPFPLSSLKES</sequence>
<name>A0A3E2HAB7_SCYLI</name>
<dbReference type="Gene3D" id="3.30.360.20">
    <property type="entry name" value="RNA 3'-terminal phosphate cyclase, insert domain"/>
    <property type="match status" value="1"/>
</dbReference>
<dbReference type="Pfam" id="PF01137">
    <property type="entry name" value="RTC"/>
    <property type="match status" value="1"/>
</dbReference>
<dbReference type="EMBL" id="NCSJ02000105">
    <property type="protein sequence ID" value="RFU30247.1"/>
    <property type="molecule type" value="Genomic_DNA"/>
</dbReference>
<evidence type="ECO:0000313" key="4">
    <source>
        <dbReference type="Proteomes" id="UP000258309"/>
    </source>
</evidence>
<keyword evidence="1" id="KW-0472">Membrane</keyword>
<dbReference type="OrthoDB" id="25029at2759"/>
<dbReference type="PANTHER" id="PTHR11096:SF0">
    <property type="entry name" value="RNA 3'-TERMINAL PHOSPHATE CYCLASE"/>
    <property type="match status" value="1"/>
</dbReference>
<keyword evidence="1" id="KW-0812">Transmembrane</keyword>
<feature type="transmembrane region" description="Helical" evidence="1">
    <location>
        <begin position="461"/>
        <end position="483"/>
    </location>
</feature>
<protein>
    <recommendedName>
        <fullName evidence="2">RNA 3'-terminal phosphate cyclase domain-containing protein</fullName>
    </recommendedName>
</protein>
<proteinExistence type="predicted"/>
<dbReference type="GO" id="GO:0006396">
    <property type="term" value="P:RNA processing"/>
    <property type="evidence" value="ECO:0007669"/>
    <property type="project" value="InterPro"/>
</dbReference>
<keyword evidence="1" id="KW-1133">Transmembrane helix</keyword>
<feature type="transmembrane region" description="Helical" evidence="1">
    <location>
        <begin position="605"/>
        <end position="629"/>
    </location>
</feature>
<gene>
    <name evidence="3" type="ORF">B7463_g6083</name>
</gene>
<feature type="transmembrane region" description="Helical" evidence="1">
    <location>
        <begin position="549"/>
        <end position="568"/>
    </location>
</feature>
<reference evidence="3 4" key="1">
    <citation type="submission" date="2018-05" db="EMBL/GenBank/DDBJ databases">
        <title>Draft genome sequence of Scytalidium lignicola DSM 105466, a ubiquitous saprotrophic fungus.</title>
        <authorList>
            <person name="Buettner E."/>
            <person name="Gebauer A.M."/>
            <person name="Hofrichter M."/>
            <person name="Liers C."/>
            <person name="Kellner H."/>
        </authorList>
    </citation>
    <scope>NUCLEOTIDE SEQUENCE [LARGE SCALE GENOMIC DNA]</scope>
    <source>
        <strain evidence="3 4">DSM 105466</strain>
    </source>
</reference>
<comment type="caution">
    <text evidence="3">The sequence shown here is derived from an EMBL/GenBank/DDBJ whole genome shotgun (WGS) entry which is preliminary data.</text>
</comment>
<dbReference type="InterPro" id="IPR037136">
    <property type="entry name" value="RNA3'_phos_cyclase_dom_sf"/>
</dbReference>
<dbReference type="GO" id="GO:0005634">
    <property type="term" value="C:nucleus"/>
    <property type="evidence" value="ECO:0007669"/>
    <property type="project" value="TreeGrafter"/>
</dbReference>
<feature type="transmembrane region" description="Helical" evidence="1">
    <location>
        <begin position="495"/>
        <end position="512"/>
    </location>
</feature>
<accession>A0A3E2HAB7</accession>
<dbReference type="Gene3D" id="3.65.10.20">
    <property type="entry name" value="RNA 3'-terminal phosphate cyclase domain"/>
    <property type="match status" value="1"/>
</dbReference>
<evidence type="ECO:0000256" key="1">
    <source>
        <dbReference type="SAM" id="Phobius"/>
    </source>
</evidence>
<dbReference type="STRING" id="5539.A0A3E2HAB7"/>
<dbReference type="SUPFAM" id="SSF55205">
    <property type="entry name" value="EPT/RTPC-like"/>
    <property type="match status" value="1"/>
</dbReference>
<feature type="domain" description="RNA 3'-terminal phosphate cyclase" evidence="2">
    <location>
        <begin position="17"/>
        <end position="373"/>
    </location>
</feature>
<dbReference type="InterPro" id="IPR013792">
    <property type="entry name" value="RNA3'P_cycl/enolpyr_Trfase_a/b"/>
</dbReference>
<organism evidence="3 4">
    <name type="scientific">Scytalidium lignicola</name>
    <name type="common">Hyphomycete</name>
    <dbReference type="NCBI Taxonomy" id="5539"/>
    <lineage>
        <taxon>Eukaryota</taxon>
        <taxon>Fungi</taxon>
        <taxon>Dikarya</taxon>
        <taxon>Ascomycota</taxon>
        <taxon>Pezizomycotina</taxon>
        <taxon>Leotiomycetes</taxon>
        <taxon>Leotiomycetes incertae sedis</taxon>
        <taxon>Scytalidium</taxon>
    </lineage>
</organism>
<dbReference type="InterPro" id="IPR000228">
    <property type="entry name" value="RNA3'_term_phos_cyc"/>
</dbReference>
<dbReference type="GO" id="GO:0003963">
    <property type="term" value="F:RNA-3'-phosphate cyclase activity"/>
    <property type="evidence" value="ECO:0007669"/>
    <property type="project" value="TreeGrafter"/>
</dbReference>
<keyword evidence="4" id="KW-1185">Reference proteome</keyword>
<dbReference type="InterPro" id="IPR023797">
    <property type="entry name" value="RNA3'_phos_cyclase_dom"/>
</dbReference>
<feature type="non-terminal residue" evidence="3">
    <location>
        <position position="719"/>
    </location>
</feature>
<dbReference type="AlphaFoldDB" id="A0A3E2HAB7"/>
<evidence type="ECO:0000259" key="2">
    <source>
        <dbReference type="Pfam" id="PF01137"/>
    </source>
</evidence>
<dbReference type="InterPro" id="IPR036553">
    <property type="entry name" value="RPTC_insert"/>
</dbReference>